<feature type="domain" description="EGF-like" evidence="3">
    <location>
        <begin position="326"/>
        <end position="367"/>
    </location>
</feature>
<dbReference type="InterPro" id="IPR000742">
    <property type="entry name" value="EGF"/>
</dbReference>
<accession>A0A1Y1HH60</accession>
<organism evidence="4 5">
    <name type="scientific">Klebsormidium nitens</name>
    <name type="common">Green alga</name>
    <name type="synonym">Ulothrix nitens</name>
    <dbReference type="NCBI Taxonomy" id="105231"/>
    <lineage>
        <taxon>Eukaryota</taxon>
        <taxon>Viridiplantae</taxon>
        <taxon>Streptophyta</taxon>
        <taxon>Klebsormidiophyceae</taxon>
        <taxon>Klebsormidiales</taxon>
        <taxon>Klebsormidiaceae</taxon>
        <taxon>Klebsormidium</taxon>
    </lineage>
</organism>
<feature type="chain" id="PRO_5012123870" description="EGF-like domain-containing protein" evidence="2">
    <location>
        <begin position="45"/>
        <end position="378"/>
    </location>
</feature>
<dbReference type="PROSITE" id="PS50026">
    <property type="entry name" value="EGF_3"/>
    <property type="match status" value="1"/>
</dbReference>
<evidence type="ECO:0000313" key="4">
    <source>
        <dbReference type="EMBL" id="GAQ77774.1"/>
    </source>
</evidence>
<dbReference type="AlphaFoldDB" id="A0A1Y1HH60"/>
<keyword evidence="2" id="KW-0732">Signal</keyword>
<sequence>MLRQLPGSKGSRIAFCPLVQGNSPKMRVLFVLTILIAFASASQAACPTGLTTANATITTNDVILITSPLQSYNDSLAACECFGDGWKLGNSTAIFDRHASRSNQSAAANAALKALMLTSLSAPVKAWFGYQFVDYSLNTCPSFEVDPSFTATDLSPCTDKYAAVCARSKLVYNPVGSACDNNLQLCAPGGYCDATGTCAVDTVCYPTNPCMAGLATGYSSNKLDTICTVTPGAPGGYKCECGQIQAVTTGPGPQTCVECPSANPCALIRCPAGSGCAYTCGDPRGLRCETSAGVVVPSITSAPTTPAPSTVSTNTNVAGTPAPTSGGNACQANPCGAGGVCSLTPSAGYSYTCVCSNGFVSNGGKCTPRPVEPYQSGF</sequence>
<keyword evidence="5" id="KW-1185">Reference proteome</keyword>
<evidence type="ECO:0000256" key="1">
    <source>
        <dbReference type="PROSITE-ProRule" id="PRU00076"/>
    </source>
</evidence>
<dbReference type="Proteomes" id="UP000054558">
    <property type="component" value="Unassembled WGS sequence"/>
</dbReference>
<keyword evidence="1" id="KW-0245">EGF-like domain</keyword>
<evidence type="ECO:0000256" key="2">
    <source>
        <dbReference type="SAM" id="SignalP"/>
    </source>
</evidence>
<proteinExistence type="predicted"/>
<dbReference type="OrthoDB" id="283575at2759"/>
<dbReference type="SUPFAM" id="SSF57196">
    <property type="entry name" value="EGF/Laminin"/>
    <property type="match status" value="1"/>
</dbReference>
<evidence type="ECO:0000259" key="3">
    <source>
        <dbReference type="PROSITE" id="PS50026"/>
    </source>
</evidence>
<comment type="caution">
    <text evidence="1">Lacks conserved residue(s) required for the propagation of feature annotation.</text>
</comment>
<dbReference type="EMBL" id="DF236952">
    <property type="protein sequence ID" value="GAQ77774.1"/>
    <property type="molecule type" value="Genomic_DNA"/>
</dbReference>
<reference evidence="4 5" key="1">
    <citation type="journal article" date="2014" name="Nat. Commun.">
        <title>Klebsormidium flaccidum genome reveals primary factors for plant terrestrial adaptation.</title>
        <authorList>
            <person name="Hori K."/>
            <person name="Maruyama F."/>
            <person name="Fujisawa T."/>
            <person name="Togashi T."/>
            <person name="Yamamoto N."/>
            <person name="Seo M."/>
            <person name="Sato S."/>
            <person name="Yamada T."/>
            <person name="Mori H."/>
            <person name="Tajima N."/>
            <person name="Moriyama T."/>
            <person name="Ikeuchi M."/>
            <person name="Watanabe M."/>
            <person name="Wada H."/>
            <person name="Kobayashi K."/>
            <person name="Saito M."/>
            <person name="Masuda T."/>
            <person name="Sasaki-Sekimoto Y."/>
            <person name="Mashiguchi K."/>
            <person name="Awai K."/>
            <person name="Shimojima M."/>
            <person name="Masuda S."/>
            <person name="Iwai M."/>
            <person name="Nobusawa T."/>
            <person name="Narise T."/>
            <person name="Kondo S."/>
            <person name="Saito H."/>
            <person name="Sato R."/>
            <person name="Murakawa M."/>
            <person name="Ihara Y."/>
            <person name="Oshima-Yamada Y."/>
            <person name="Ohtaka K."/>
            <person name="Satoh M."/>
            <person name="Sonobe K."/>
            <person name="Ishii M."/>
            <person name="Ohtani R."/>
            <person name="Kanamori-Sato M."/>
            <person name="Honoki R."/>
            <person name="Miyazaki D."/>
            <person name="Mochizuki H."/>
            <person name="Umetsu J."/>
            <person name="Higashi K."/>
            <person name="Shibata D."/>
            <person name="Kamiya Y."/>
            <person name="Sato N."/>
            <person name="Nakamura Y."/>
            <person name="Tabata S."/>
            <person name="Ida S."/>
            <person name="Kurokawa K."/>
            <person name="Ohta H."/>
        </authorList>
    </citation>
    <scope>NUCLEOTIDE SEQUENCE [LARGE SCALE GENOMIC DNA]</scope>
    <source>
        <strain evidence="4 5">NIES-2285</strain>
    </source>
</reference>
<dbReference type="PROSITE" id="PS01186">
    <property type="entry name" value="EGF_2"/>
    <property type="match status" value="1"/>
</dbReference>
<gene>
    <name evidence="4" type="ORF">KFL_000030510</name>
</gene>
<feature type="signal peptide" evidence="2">
    <location>
        <begin position="1"/>
        <end position="44"/>
    </location>
</feature>
<evidence type="ECO:0000313" key="5">
    <source>
        <dbReference type="Proteomes" id="UP000054558"/>
    </source>
</evidence>
<protein>
    <recommendedName>
        <fullName evidence="3">EGF-like domain-containing protein</fullName>
    </recommendedName>
</protein>
<name>A0A1Y1HH60_KLENI</name>